<comment type="similarity">
    <text evidence="9">Belongs to the adaptor complexes medium subunit family.</text>
</comment>
<evidence type="ECO:0000256" key="7">
    <source>
        <dbReference type="ARBA" id="ARBA00023136"/>
    </source>
</evidence>
<evidence type="ECO:0000256" key="2">
    <source>
        <dbReference type="ARBA" id="ARBA00004277"/>
    </source>
</evidence>
<reference evidence="11" key="1">
    <citation type="submission" date="2020-11" db="EMBL/GenBank/DDBJ databases">
        <title>Chlorella ohadii genome sequencing and assembly.</title>
        <authorList>
            <person name="Murik O."/>
            <person name="Treves H."/>
            <person name="Kedem I."/>
            <person name="Shotland Y."/>
            <person name="Kaplan A."/>
        </authorList>
    </citation>
    <scope>NUCLEOTIDE SEQUENCE</scope>
    <source>
        <strain evidence="11">1</strain>
    </source>
</reference>
<evidence type="ECO:0000256" key="1">
    <source>
        <dbReference type="ARBA" id="ARBA00004236"/>
    </source>
</evidence>
<dbReference type="PRINTS" id="PR00314">
    <property type="entry name" value="CLATHRINADPT"/>
</dbReference>
<dbReference type="InterPro" id="IPR001392">
    <property type="entry name" value="Clathrin_mu"/>
</dbReference>
<dbReference type="InterPro" id="IPR050431">
    <property type="entry name" value="Adaptor_comp_med_subunit"/>
</dbReference>
<dbReference type="CDD" id="cd14836">
    <property type="entry name" value="AP2_Mu_N"/>
    <property type="match status" value="1"/>
</dbReference>
<evidence type="ECO:0000313" key="12">
    <source>
        <dbReference type="Proteomes" id="UP001205105"/>
    </source>
</evidence>
<evidence type="ECO:0000256" key="4">
    <source>
        <dbReference type="ARBA" id="ARBA00022475"/>
    </source>
</evidence>
<dbReference type="Pfam" id="PF00928">
    <property type="entry name" value="Adap_comp_sub"/>
    <property type="match status" value="1"/>
</dbReference>
<dbReference type="InterPro" id="IPR043512">
    <property type="entry name" value="Mu2_C"/>
</dbReference>
<dbReference type="InterPro" id="IPR022775">
    <property type="entry name" value="AP_mu_sigma_su"/>
</dbReference>
<dbReference type="FunFam" id="3.30.450.60:FF:000002">
    <property type="entry name" value="AP-2 complex subunit mu, putative"/>
    <property type="match status" value="1"/>
</dbReference>
<dbReference type="PROSITE" id="PS00990">
    <property type="entry name" value="CLAT_ADAPTOR_M_1"/>
    <property type="match status" value="1"/>
</dbReference>
<dbReference type="GO" id="GO:0030131">
    <property type="term" value="C:clathrin adaptor complex"/>
    <property type="evidence" value="ECO:0007669"/>
    <property type="project" value="UniProtKB-UniRule"/>
</dbReference>
<keyword evidence="7" id="KW-0472">Membrane</keyword>
<name>A0AAD5GZT1_9CHLO</name>
<keyword evidence="6 9" id="KW-0653">Protein transport</keyword>
<dbReference type="CDD" id="cd09251">
    <property type="entry name" value="AP-2_Mu2_Cterm"/>
    <property type="match status" value="1"/>
</dbReference>
<evidence type="ECO:0000256" key="6">
    <source>
        <dbReference type="ARBA" id="ARBA00022927"/>
    </source>
</evidence>
<dbReference type="InterPro" id="IPR043532">
    <property type="entry name" value="AP2_Mu_N"/>
</dbReference>
<dbReference type="EMBL" id="JADXDR010000119">
    <property type="protein sequence ID" value="KAI7838731.1"/>
    <property type="molecule type" value="Genomic_DNA"/>
</dbReference>
<dbReference type="SUPFAM" id="SSF64356">
    <property type="entry name" value="SNARE-like"/>
    <property type="match status" value="1"/>
</dbReference>
<dbReference type="SUPFAM" id="SSF49447">
    <property type="entry name" value="Second domain of Mu2 adaptin subunit (ap50) of ap2 adaptor"/>
    <property type="match status" value="1"/>
</dbReference>
<proteinExistence type="inferred from homology"/>
<gene>
    <name evidence="11" type="ORF">COHA_007527</name>
</gene>
<dbReference type="GO" id="GO:0005886">
    <property type="term" value="C:plasma membrane"/>
    <property type="evidence" value="ECO:0007669"/>
    <property type="project" value="UniProtKB-SubCell"/>
</dbReference>
<dbReference type="InterPro" id="IPR018240">
    <property type="entry name" value="Clathrin_mu_CS"/>
</dbReference>
<protein>
    <recommendedName>
        <fullName evidence="10">MHD domain-containing protein</fullName>
    </recommendedName>
</protein>
<dbReference type="Gene3D" id="3.30.450.60">
    <property type="match status" value="1"/>
</dbReference>
<evidence type="ECO:0000256" key="8">
    <source>
        <dbReference type="ARBA" id="ARBA00023176"/>
    </source>
</evidence>
<evidence type="ECO:0000313" key="11">
    <source>
        <dbReference type="EMBL" id="KAI7838731.1"/>
    </source>
</evidence>
<evidence type="ECO:0000259" key="10">
    <source>
        <dbReference type="PROSITE" id="PS51072"/>
    </source>
</evidence>
<evidence type="ECO:0000256" key="9">
    <source>
        <dbReference type="PIRNR" id="PIRNR005992"/>
    </source>
</evidence>
<keyword evidence="5" id="KW-0254">Endocytosis</keyword>
<dbReference type="PIRSF" id="PIRSF005992">
    <property type="entry name" value="Clathrin_mu"/>
    <property type="match status" value="1"/>
</dbReference>
<dbReference type="GO" id="GO:0005905">
    <property type="term" value="C:clathrin-coated pit"/>
    <property type="evidence" value="ECO:0007669"/>
    <property type="project" value="UniProtKB-KW"/>
</dbReference>
<dbReference type="Proteomes" id="UP001205105">
    <property type="component" value="Unassembled WGS sequence"/>
</dbReference>
<dbReference type="Pfam" id="PF01217">
    <property type="entry name" value="Clat_adaptor_s"/>
    <property type="match status" value="1"/>
</dbReference>
<dbReference type="AlphaFoldDB" id="A0AAD5GZT1"/>
<comment type="subcellular location">
    <subcellularLocation>
        <location evidence="1">Cell membrane</location>
    </subcellularLocation>
    <subcellularLocation>
        <location evidence="2">Membrane</location>
        <location evidence="2">Coated pit</location>
        <topology evidence="2">Peripheral membrane protein</topology>
        <orientation evidence="2">Cytoplasmic side</orientation>
    </subcellularLocation>
</comment>
<dbReference type="PANTHER" id="PTHR10529">
    <property type="entry name" value="AP COMPLEX SUBUNIT MU"/>
    <property type="match status" value="1"/>
</dbReference>
<dbReference type="InterPro" id="IPR028565">
    <property type="entry name" value="MHD"/>
</dbReference>
<evidence type="ECO:0000256" key="5">
    <source>
        <dbReference type="ARBA" id="ARBA00022583"/>
    </source>
</evidence>
<keyword evidence="4" id="KW-1003">Cell membrane</keyword>
<dbReference type="InterPro" id="IPR036168">
    <property type="entry name" value="AP2_Mu_C_sf"/>
</dbReference>
<sequence>MAALANCNESLGALYFINGRGDVLIQRLYRDDIERNLASAFRTAVVNARETDAASLAPVRQLGEASLVYLRASNVYLLAVTKRNSNAMMIMQFLSRLVDLVKAYCHGEFSEDVVKGNFVLIYELLDEVLDHGYPQITDPTVMKSFIFQKGWVTPATKKKREAEAANATLQVTGAVGWRKEGIRYKKNEVFLDVIETVSMLMSAQGSVLRCDVQGRLVMKAFLSGMPDIKLGLNEKLEDVTFHPCVNLGRFNAEKVVSFVPPDGEFELMKYRCTEGITLPFKAVALITEHGRTRLDVTVKASSGWLFVKSTFPVKLFATNVVLLVPVPDQTARATFNLSAGKAKYDPKRHALVWKIKKFAGEAEHTLTASVELIATVRERKPWSRPPLSMNFQVPMHSASGVRVQYLKVWEKSSYKVDKWVRKLCKSGDYQIRL</sequence>
<dbReference type="Gene3D" id="2.60.40.1170">
    <property type="entry name" value="Mu homology domain, subdomain B"/>
    <property type="match status" value="2"/>
</dbReference>
<organism evidence="11 12">
    <name type="scientific">Chlorella ohadii</name>
    <dbReference type="NCBI Taxonomy" id="2649997"/>
    <lineage>
        <taxon>Eukaryota</taxon>
        <taxon>Viridiplantae</taxon>
        <taxon>Chlorophyta</taxon>
        <taxon>core chlorophytes</taxon>
        <taxon>Trebouxiophyceae</taxon>
        <taxon>Chlorellales</taxon>
        <taxon>Chlorellaceae</taxon>
        <taxon>Chlorella clade</taxon>
        <taxon>Chlorella</taxon>
    </lineage>
</organism>
<dbReference type="GO" id="GO:0006897">
    <property type="term" value="P:endocytosis"/>
    <property type="evidence" value="ECO:0007669"/>
    <property type="project" value="UniProtKB-KW"/>
</dbReference>
<keyword evidence="8" id="KW-0168">Coated pit</keyword>
<dbReference type="GO" id="GO:0006886">
    <property type="term" value="P:intracellular protein transport"/>
    <property type="evidence" value="ECO:0007669"/>
    <property type="project" value="UniProtKB-UniRule"/>
</dbReference>
<dbReference type="PROSITE" id="PS51072">
    <property type="entry name" value="MHD"/>
    <property type="match status" value="1"/>
</dbReference>
<keyword evidence="3 9" id="KW-0813">Transport</keyword>
<keyword evidence="12" id="KW-1185">Reference proteome</keyword>
<dbReference type="InterPro" id="IPR011012">
    <property type="entry name" value="Longin-like_dom_sf"/>
</dbReference>
<comment type="caution">
    <text evidence="11">The sequence shown here is derived from an EMBL/GenBank/DDBJ whole genome shotgun (WGS) entry which is preliminary data.</text>
</comment>
<accession>A0AAD5GZT1</accession>
<evidence type="ECO:0000256" key="3">
    <source>
        <dbReference type="ARBA" id="ARBA00022448"/>
    </source>
</evidence>
<feature type="domain" description="MHD" evidence="10">
    <location>
        <begin position="186"/>
        <end position="432"/>
    </location>
</feature>